<reference evidence="2 3" key="1">
    <citation type="journal article" date="2024" name="Ann. Entomol. Soc. Am.">
        <title>Genomic analyses of the southern and eastern yellowjacket wasps (Hymenoptera: Vespidae) reveal evolutionary signatures of social life.</title>
        <authorList>
            <person name="Catto M.A."/>
            <person name="Caine P.B."/>
            <person name="Orr S.E."/>
            <person name="Hunt B.G."/>
            <person name="Goodisman M.A.D."/>
        </authorList>
    </citation>
    <scope>NUCLEOTIDE SEQUENCE [LARGE SCALE GENOMIC DNA]</scope>
    <source>
        <strain evidence="2">232</strain>
        <tissue evidence="2">Head and thorax</tissue>
    </source>
</reference>
<name>A0ABD2AW93_VESMC</name>
<evidence type="ECO:0000313" key="3">
    <source>
        <dbReference type="Proteomes" id="UP001607303"/>
    </source>
</evidence>
<proteinExistence type="predicted"/>
<accession>A0ABD2AW93</accession>
<organism evidence="2 3">
    <name type="scientific">Vespula maculifrons</name>
    <name type="common">Eastern yellow jacket</name>
    <name type="synonym">Wasp</name>
    <dbReference type="NCBI Taxonomy" id="7453"/>
    <lineage>
        <taxon>Eukaryota</taxon>
        <taxon>Metazoa</taxon>
        <taxon>Ecdysozoa</taxon>
        <taxon>Arthropoda</taxon>
        <taxon>Hexapoda</taxon>
        <taxon>Insecta</taxon>
        <taxon>Pterygota</taxon>
        <taxon>Neoptera</taxon>
        <taxon>Endopterygota</taxon>
        <taxon>Hymenoptera</taxon>
        <taxon>Apocrita</taxon>
        <taxon>Aculeata</taxon>
        <taxon>Vespoidea</taxon>
        <taxon>Vespidae</taxon>
        <taxon>Vespinae</taxon>
        <taxon>Vespula</taxon>
    </lineage>
</organism>
<sequence>MHAIRDYTMKKGNKRSHESTSFVSKKTLSIKILRGCSVTVETNPRDHRVCFTISTISAKGKIDRKPLTRANTSLDSKKEKITKINGT</sequence>
<comment type="caution">
    <text evidence="2">The sequence shown here is derived from an EMBL/GenBank/DDBJ whole genome shotgun (WGS) entry which is preliminary data.</text>
</comment>
<gene>
    <name evidence="2" type="ORF">V1477_018748</name>
</gene>
<evidence type="ECO:0000256" key="1">
    <source>
        <dbReference type="SAM" id="MobiDB-lite"/>
    </source>
</evidence>
<keyword evidence="3" id="KW-1185">Reference proteome</keyword>
<evidence type="ECO:0000313" key="2">
    <source>
        <dbReference type="EMBL" id="KAL2724887.1"/>
    </source>
</evidence>
<dbReference type="AlphaFoldDB" id="A0ABD2AW93"/>
<feature type="region of interest" description="Disordered" evidence="1">
    <location>
        <begin position="1"/>
        <end position="20"/>
    </location>
</feature>
<protein>
    <submittedName>
        <fullName evidence="2">Uncharacterized protein</fullName>
    </submittedName>
</protein>
<dbReference type="EMBL" id="JAYRBN010000112">
    <property type="protein sequence ID" value="KAL2724887.1"/>
    <property type="molecule type" value="Genomic_DNA"/>
</dbReference>
<dbReference type="Proteomes" id="UP001607303">
    <property type="component" value="Unassembled WGS sequence"/>
</dbReference>